<dbReference type="OrthoDB" id="9802448at2"/>
<evidence type="ECO:0000313" key="1">
    <source>
        <dbReference type="EMBL" id="TKT93528.1"/>
    </source>
</evidence>
<sequence length="96" mass="10868">MFKGTNSEDRHRGGFSLIKQLKDLNAFGIISTHDLELVKLAGRCHIVNNRSFNSEIQEGEMIFNYGLAEGICNDFNASELMRRSGINIIFTMEEGR</sequence>
<dbReference type="EMBL" id="SZVO01000002">
    <property type="protein sequence ID" value="TKT93528.1"/>
    <property type="molecule type" value="Genomic_DNA"/>
</dbReference>
<comment type="caution">
    <text evidence="1">The sequence shown here is derived from an EMBL/GenBank/DDBJ whole genome shotgun (WGS) entry which is preliminary data.</text>
</comment>
<dbReference type="InterPro" id="IPR027417">
    <property type="entry name" value="P-loop_NTPase"/>
</dbReference>
<gene>
    <name evidence="1" type="ORF">FDK13_06710</name>
</gene>
<accession>A0A4U6DBD1</accession>
<evidence type="ECO:0008006" key="3">
    <source>
        <dbReference type="Google" id="ProtNLM"/>
    </source>
</evidence>
<dbReference type="SUPFAM" id="SSF52540">
    <property type="entry name" value="P-loop containing nucleoside triphosphate hydrolases"/>
    <property type="match status" value="1"/>
</dbReference>
<proteinExistence type="predicted"/>
<evidence type="ECO:0000313" key="2">
    <source>
        <dbReference type="Proteomes" id="UP000304900"/>
    </source>
</evidence>
<dbReference type="AlphaFoldDB" id="A0A4U6DBD1"/>
<protein>
    <recommendedName>
        <fullName evidence="3">DNA mismatch repair proteins mutS family domain-containing protein</fullName>
    </recommendedName>
</protein>
<organism evidence="1 2">
    <name type="scientific">Dyadobacter frigoris</name>
    <dbReference type="NCBI Taxonomy" id="2576211"/>
    <lineage>
        <taxon>Bacteria</taxon>
        <taxon>Pseudomonadati</taxon>
        <taxon>Bacteroidota</taxon>
        <taxon>Cytophagia</taxon>
        <taxon>Cytophagales</taxon>
        <taxon>Spirosomataceae</taxon>
        <taxon>Dyadobacter</taxon>
    </lineage>
</organism>
<reference evidence="1 2" key="1">
    <citation type="submission" date="2019-05" db="EMBL/GenBank/DDBJ databases">
        <title>Dyadobacter AR-3-8 sp. nov., isolated from arctic soil.</title>
        <authorList>
            <person name="Chaudhary D.K."/>
        </authorList>
    </citation>
    <scope>NUCLEOTIDE SEQUENCE [LARGE SCALE GENOMIC DNA]</scope>
    <source>
        <strain evidence="1 2">AR-3-8</strain>
    </source>
</reference>
<dbReference type="RefSeq" id="WP_137339203.1">
    <property type="nucleotide sequence ID" value="NZ_BSQH01000017.1"/>
</dbReference>
<keyword evidence="2" id="KW-1185">Reference proteome</keyword>
<name>A0A4U6DBD1_9BACT</name>
<dbReference type="Proteomes" id="UP000304900">
    <property type="component" value="Unassembled WGS sequence"/>
</dbReference>
<dbReference type="Gene3D" id="3.40.50.300">
    <property type="entry name" value="P-loop containing nucleotide triphosphate hydrolases"/>
    <property type="match status" value="1"/>
</dbReference>